<organism evidence="2 3">
    <name type="scientific">Methanonatronarchaeum thermophilum</name>
    <dbReference type="NCBI Taxonomy" id="1927129"/>
    <lineage>
        <taxon>Archaea</taxon>
        <taxon>Methanobacteriati</taxon>
        <taxon>Methanobacteriota</taxon>
        <taxon>Methanonatronarchaeia</taxon>
        <taxon>Methanonatronarchaeales</taxon>
        <taxon>Methanonatronarchaeaceae</taxon>
        <taxon>Methanonatronarchaeum</taxon>
    </lineage>
</organism>
<protein>
    <submittedName>
        <fullName evidence="2">Uncharacterized protein</fullName>
    </submittedName>
</protein>
<evidence type="ECO:0000256" key="1">
    <source>
        <dbReference type="SAM" id="MobiDB-lite"/>
    </source>
</evidence>
<keyword evidence="3" id="KW-1185">Reference proteome</keyword>
<feature type="region of interest" description="Disordered" evidence="1">
    <location>
        <begin position="1"/>
        <end position="53"/>
    </location>
</feature>
<proteinExistence type="predicted"/>
<evidence type="ECO:0000313" key="2">
    <source>
        <dbReference type="EMBL" id="OUJ19337.1"/>
    </source>
</evidence>
<feature type="compositionally biased region" description="Polar residues" evidence="1">
    <location>
        <begin position="12"/>
        <end position="28"/>
    </location>
</feature>
<accession>A0A1Y3GDN6</accession>
<reference evidence="2 3" key="1">
    <citation type="submission" date="2016-12" db="EMBL/GenBank/DDBJ databases">
        <title>Discovery of methanogenic haloarchaea.</title>
        <authorList>
            <person name="Sorokin D.Y."/>
            <person name="Makarova K.S."/>
            <person name="Abbas B."/>
            <person name="Ferrer M."/>
            <person name="Golyshin P.N."/>
        </authorList>
    </citation>
    <scope>NUCLEOTIDE SEQUENCE [LARGE SCALE GENOMIC DNA]</scope>
    <source>
        <strain evidence="2">AMET1</strain>
    </source>
</reference>
<gene>
    <name evidence="2" type="ORF">AMET1_0006</name>
</gene>
<dbReference type="RefSeq" id="WP_161490681.1">
    <property type="nucleotide sequence ID" value="NZ_MRZU01000002.1"/>
</dbReference>
<name>A0A1Y3GDN6_9EURY</name>
<dbReference type="EMBL" id="MRZU01000002">
    <property type="protein sequence ID" value="OUJ19337.1"/>
    <property type="molecule type" value="Genomic_DNA"/>
</dbReference>
<sequence>MKKQATPHLITAINTEETTRNLDNSKLNDANPEEPLEERGKSISNEFKSPNPK</sequence>
<dbReference type="Proteomes" id="UP000195137">
    <property type="component" value="Unassembled WGS sequence"/>
</dbReference>
<evidence type="ECO:0000313" key="3">
    <source>
        <dbReference type="Proteomes" id="UP000195137"/>
    </source>
</evidence>
<feature type="compositionally biased region" description="Polar residues" evidence="1">
    <location>
        <begin position="42"/>
        <end position="53"/>
    </location>
</feature>
<comment type="caution">
    <text evidence="2">The sequence shown here is derived from an EMBL/GenBank/DDBJ whole genome shotgun (WGS) entry which is preliminary data.</text>
</comment>
<dbReference type="AlphaFoldDB" id="A0A1Y3GDN6"/>